<dbReference type="EMBL" id="DF820464">
    <property type="protein sequence ID" value="GAK56553.1"/>
    <property type="molecule type" value="Genomic_DNA"/>
</dbReference>
<protein>
    <submittedName>
        <fullName evidence="1">Uncharacterized protein</fullName>
    </submittedName>
</protein>
<evidence type="ECO:0000313" key="2">
    <source>
        <dbReference type="Proteomes" id="UP000030661"/>
    </source>
</evidence>
<dbReference type="AlphaFoldDB" id="A0A081BW48"/>
<name>A0A081BW48_VECG1</name>
<dbReference type="HOGENOM" id="CLU_3149848_0_0_0"/>
<reference evidence="1" key="1">
    <citation type="journal article" date="2015" name="PeerJ">
        <title>First genomic representation of candidate bacterial phylum KSB3 points to enhanced environmental sensing as a trigger of wastewater bulking.</title>
        <authorList>
            <person name="Sekiguchi Y."/>
            <person name="Ohashi A."/>
            <person name="Parks D.H."/>
            <person name="Yamauchi T."/>
            <person name="Tyson G.W."/>
            <person name="Hugenholtz P."/>
        </authorList>
    </citation>
    <scope>NUCLEOTIDE SEQUENCE [LARGE SCALE GENOMIC DNA]</scope>
</reference>
<gene>
    <name evidence="1" type="ORF">U27_03515</name>
</gene>
<sequence length="48" mass="5396">MTKTQKGVVMFVMLLSSSPLKQELRTHAPHENVIYMGGTYGTTRQLQS</sequence>
<evidence type="ECO:0000313" key="1">
    <source>
        <dbReference type="EMBL" id="GAK56553.1"/>
    </source>
</evidence>
<keyword evidence="2" id="KW-1185">Reference proteome</keyword>
<dbReference type="Proteomes" id="UP000030661">
    <property type="component" value="Unassembled WGS sequence"/>
</dbReference>
<accession>A0A081BW48</accession>
<proteinExistence type="predicted"/>
<organism evidence="1">
    <name type="scientific">Vecturithrix granuli</name>
    <dbReference type="NCBI Taxonomy" id="1499967"/>
    <lineage>
        <taxon>Bacteria</taxon>
        <taxon>Candidatus Moduliflexota</taxon>
        <taxon>Candidatus Vecturitrichia</taxon>
        <taxon>Candidatus Vecturitrichales</taxon>
        <taxon>Candidatus Vecturitrichaceae</taxon>
        <taxon>Candidatus Vecturithrix</taxon>
    </lineage>
</organism>